<dbReference type="EMBL" id="BK014996">
    <property type="protein sequence ID" value="DAD86249.1"/>
    <property type="molecule type" value="Genomic_DNA"/>
</dbReference>
<evidence type="ECO:0000313" key="1">
    <source>
        <dbReference type="EMBL" id="DAD86249.1"/>
    </source>
</evidence>
<name>A0A8S5MV79_9CAUD</name>
<reference evidence="1" key="1">
    <citation type="journal article" date="2021" name="Proc. Natl. Acad. Sci. U.S.A.">
        <title>A Catalog of Tens of Thousands of Viruses from Human Metagenomes Reveals Hidden Associations with Chronic Diseases.</title>
        <authorList>
            <person name="Tisza M.J."/>
            <person name="Buck C.B."/>
        </authorList>
    </citation>
    <scope>NUCLEOTIDE SEQUENCE</scope>
    <source>
        <strain evidence="1">CtUL28</strain>
    </source>
</reference>
<accession>A0A8S5MV79</accession>
<sequence length="452" mass="50390">MKRTNKHQTQQIVLNNLTGGINTSDAPERIPETDMVRCQNFVYDNLRLRSRGGISPTDFTMSSNIKALYYDVDTNTSLIFLDDGSIYSWMVGQLPALLGSLTGKKKPSCAKYMNKVWIASGDKLQYYDFLTLNTVMSSPSCDIVFQRLSRLMITLSGSDRAYFSAIGDPTSWDNITDSSQGTVDSSAQWIDIGYGDSGDIESVVPLANDLVFIKSNGNIYQLQGDRTPSSWVVPPAIVTNSDSMGTMTAVNVGADVVFFSRRGLKSLSTVMDYGNVKPQDIGDKFRSLLTQDLWNPQLIHLKRHGCLMLRVTSERKEWVCYNYLMGVATTIKFAVPVTDIMETVDEIYIASDRKLYLWDKDIMSDNGTPIEYEIKPHEIISSDEMLVKAVDAKFTNDEAGTVNVSTGKLKVDMPTNARRKVLCNHSTDCIALEVKGTNPFTFDHIILEVADL</sequence>
<proteinExistence type="predicted"/>
<protein>
    <submittedName>
        <fullName evidence="1">Stabilization protein</fullName>
    </submittedName>
</protein>
<organism evidence="1">
    <name type="scientific">Caudovirales sp. ctUL28</name>
    <dbReference type="NCBI Taxonomy" id="2826778"/>
    <lineage>
        <taxon>Viruses</taxon>
        <taxon>Duplodnaviria</taxon>
        <taxon>Heunggongvirae</taxon>
        <taxon>Uroviricota</taxon>
        <taxon>Caudoviricetes</taxon>
    </lineage>
</organism>